<evidence type="ECO:0000256" key="6">
    <source>
        <dbReference type="ARBA" id="ARBA00023077"/>
    </source>
</evidence>
<dbReference type="PANTHER" id="PTHR47234">
    <property type="match status" value="1"/>
</dbReference>
<evidence type="ECO:0000256" key="3">
    <source>
        <dbReference type="ARBA" id="ARBA00022452"/>
    </source>
</evidence>
<evidence type="ECO:0000313" key="16">
    <source>
        <dbReference type="Proteomes" id="UP000235005"/>
    </source>
</evidence>
<name>A0A2N5X8I9_9GAMM</name>
<evidence type="ECO:0000256" key="10">
    <source>
        <dbReference type="PROSITE-ProRule" id="PRU10144"/>
    </source>
</evidence>
<evidence type="ECO:0000256" key="1">
    <source>
        <dbReference type="ARBA" id="ARBA00004571"/>
    </source>
</evidence>
<dbReference type="Proteomes" id="UP000235005">
    <property type="component" value="Unassembled WGS sequence"/>
</dbReference>
<dbReference type="PANTHER" id="PTHR47234:SF2">
    <property type="entry name" value="TONB-DEPENDENT RECEPTOR"/>
    <property type="match status" value="1"/>
</dbReference>
<keyword evidence="4 9" id="KW-0812">Transmembrane</keyword>
<dbReference type="InterPro" id="IPR036942">
    <property type="entry name" value="Beta-barrel_TonB_sf"/>
</dbReference>
<comment type="caution">
    <text evidence="15">The sequence shown here is derived from an EMBL/GenBank/DDBJ whole genome shotgun (WGS) entry which is preliminary data.</text>
</comment>
<evidence type="ECO:0000256" key="7">
    <source>
        <dbReference type="ARBA" id="ARBA00023136"/>
    </source>
</evidence>
<evidence type="ECO:0000256" key="2">
    <source>
        <dbReference type="ARBA" id="ARBA00022448"/>
    </source>
</evidence>
<dbReference type="EMBL" id="PKUS01000001">
    <property type="protein sequence ID" value="PLW70802.1"/>
    <property type="molecule type" value="Genomic_DNA"/>
</dbReference>
<feature type="chain" id="PRO_5014827459" evidence="12">
    <location>
        <begin position="30"/>
        <end position="960"/>
    </location>
</feature>
<feature type="signal peptide" evidence="12">
    <location>
        <begin position="1"/>
        <end position="29"/>
    </location>
</feature>
<organism evidence="15 16">
    <name type="scientific">Pseudohalioglobus lutimaris</name>
    <dbReference type="NCBI Taxonomy" id="1737061"/>
    <lineage>
        <taxon>Bacteria</taxon>
        <taxon>Pseudomonadati</taxon>
        <taxon>Pseudomonadota</taxon>
        <taxon>Gammaproteobacteria</taxon>
        <taxon>Cellvibrionales</taxon>
        <taxon>Halieaceae</taxon>
        <taxon>Pseudohalioglobus</taxon>
    </lineage>
</organism>
<accession>A0A2N5X8I9</accession>
<comment type="subcellular location">
    <subcellularLocation>
        <location evidence="1 9">Cell outer membrane</location>
        <topology evidence="1 9">Multi-pass membrane protein</topology>
    </subcellularLocation>
</comment>
<dbReference type="PROSITE" id="PS52016">
    <property type="entry name" value="TONB_DEPENDENT_REC_3"/>
    <property type="match status" value="1"/>
</dbReference>
<dbReference type="InterPro" id="IPR012910">
    <property type="entry name" value="Plug_dom"/>
</dbReference>
<dbReference type="Gene3D" id="2.170.130.10">
    <property type="entry name" value="TonB-dependent receptor, plug domain"/>
    <property type="match status" value="1"/>
</dbReference>
<keyword evidence="2 9" id="KW-0813">Transport</keyword>
<keyword evidence="8 9" id="KW-0998">Cell outer membrane</keyword>
<evidence type="ECO:0000313" key="15">
    <source>
        <dbReference type="EMBL" id="PLW70802.1"/>
    </source>
</evidence>
<dbReference type="InterPro" id="IPR010917">
    <property type="entry name" value="TonB_rcpt_CS"/>
</dbReference>
<dbReference type="Pfam" id="PF00593">
    <property type="entry name" value="TonB_dep_Rec_b-barrel"/>
    <property type="match status" value="1"/>
</dbReference>
<keyword evidence="16" id="KW-1185">Reference proteome</keyword>
<dbReference type="Pfam" id="PF07715">
    <property type="entry name" value="Plug"/>
    <property type="match status" value="1"/>
</dbReference>
<dbReference type="AlphaFoldDB" id="A0A2N5X8I9"/>
<reference evidence="15 16" key="1">
    <citation type="submission" date="2018-01" db="EMBL/GenBank/DDBJ databases">
        <title>The draft genome sequence of Halioglobus lutimaris HF004.</title>
        <authorList>
            <person name="Du Z.-J."/>
            <person name="Shi M.-J."/>
        </authorList>
    </citation>
    <scope>NUCLEOTIDE SEQUENCE [LARGE SCALE GENOMIC DNA]</scope>
    <source>
        <strain evidence="15 16">HF004</strain>
    </source>
</reference>
<evidence type="ECO:0000259" key="13">
    <source>
        <dbReference type="Pfam" id="PF00593"/>
    </source>
</evidence>
<evidence type="ECO:0000256" key="11">
    <source>
        <dbReference type="RuleBase" id="RU003357"/>
    </source>
</evidence>
<dbReference type="PROSITE" id="PS01156">
    <property type="entry name" value="TONB_DEPENDENT_REC_2"/>
    <property type="match status" value="1"/>
</dbReference>
<keyword evidence="5 12" id="KW-0732">Signal</keyword>
<dbReference type="RefSeq" id="WP_075999659.1">
    <property type="nucleotide sequence ID" value="NZ_PKUS01000001.1"/>
</dbReference>
<evidence type="ECO:0000256" key="4">
    <source>
        <dbReference type="ARBA" id="ARBA00022692"/>
    </source>
</evidence>
<dbReference type="Gene3D" id="2.40.170.20">
    <property type="entry name" value="TonB-dependent receptor, beta-barrel domain"/>
    <property type="match status" value="1"/>
</dbReference>
<dbReference type="GO" id="GO:0009279">
    <property type="term" value="C:cell outer membrane"/>
    <property type="evidence" value="ECO:0007669"/>
    <property type="project" value="UniProtKB-SubCell"/>
</dbReference>
<feature type="domain" description="TonB-dependent receptor plug" evidence="14">
    <location>
        <begin position="53"/>
        <end position="163"/>
    </location>
</feature>
<keyword evidence="7 9" id="KW-0472">Membrane</keyword>
<evidence type="ECO:0000256" key="8">
    <source>
        <dbReference type="ARBA" id="ARBA00023237"/>
    </source>
</evidence>
<dbReference type="InterPro" id="IPR000531">
    <property type="entry name" value="Beta-barrel_TonB"/>
</dbReference>
<proteinExistence type="inferred from homology"/>
<gene>
    <name evidence="15" type="ORF">C0039_01330</name>
</gene>
<evidence type="ECO:0000259" key="14">
    <source>
        <dbReference type="Pfam" id="PF07715"/>
    </source>
</evidence>
<keyword evidence="3 9" id="KW-1134">Transmembrane beta strand</keyword>
<dbReference type="InterPro" id="IPR039426">
    <property type="entry name" value="TonB-dep_rcpt-like"/>
</dbReference>
<feature type="short sequence motif" description="TonB C-terminal box" evidence="10">
    <location>
        <begin position="943"/>
        <end position="960"/>
    </location>
</feature>
<keyword evidence="15" id="KW-0675">Receptor</keyword>
<dbReference type="InterPro" id="IPR037066">
    <property type="entry name" value="Plug_dom_sf"/>
</dbReference>
<keyword evidence="6 11" id="KW-0798">TonB box</keyword>
<dbReference type="OrthoDB" id="9805434at2"/>
<evidence type="ECO:0000256" key="9">
    <source>
        <dbReference type="PROSITE-ProRule" id="PRU01360"/>
    </source>
</evidence>
<protein>
    <submittedName>
        <fullName evidence="15">TonB-dependent receptor</fullName>
    </submittedName>
</protein>
<feature type="domain" description="TonB-dependent receptor-like beta-barrel" evidence="13">
    <location>
        <begin position="387"/>
        <end position="918"/>
    </location>
</feature>
<evidence type="ECO:0000256" key="5">
    <source>
        <dbReference type="ARBA" id="ARBA00022729"/>
    </source>
</evidence>
<comment type="similarity">
    <text evidence="9 11">Belongs to the TonB-dependent receptor family.</text>
</comment>
<evidence type="ECO:0000256" key="12">
    <source>
        <dbReference type="SAM" id="SignalP"/>
    </source>
</evidence>
<dbReference type="SUPFAM" id="SSF56935">
    <property type="entry name" value="Porins"/>
    <property type="match status" value="1"/>
</dbReference>
<sequence length="960" mass="103504">MLRRNRLAAAVSAAVGISALTAIPQMASAQGEEMLEEVVVTGSRIQRANLVSASPVTQVDAEEFKFQGVTRVEDLMAKLPQVYSNQNSGQANGATGTATLNLRNLGDERTLVLVNGRRMPAGSPLQGGIGADINQIPGTLIQRVEVLTGGSSATYGSDAVAGVVNFIMQDDFEGVQFDYQFSQYNHGNDDSSLQRIVTDAGYPVADGSKTGGDIQDWSLIMGGNFDNGRGNVTMYATYRDVEAITQADRDYSGCAHNADSTGCFGSGTIPDGRVTDFGVLEEGFDFKVAGSEFVPRDGTTYNYGPLNYFQRPDERYTAGAFGRYEINEHVETYTELMFMDDRSVSQIAPSGAFFVTNTLACGNPLLSDQQFDALCGQFGLTEDDVQTAYLGRRNVEGGPRQQDLRHTSFRGVFGARGEINDTWSYDVYGMYAEVSMENTYLNDLSTTKVTRALDAVEDADGNVVCQSVVDGSDPNCVPWNIFTTGAVTQDQLDYLVLPLFARGTTDQTVYSGYVAGNLGDYGWNLPTADSGIQVAFGAEYREENLDFNPDSGFRSGDGAGQGGATGPVSGGYDVTEFFGEISIPVLEGKAFAEELIVDLSYRYSDYSTDQTTDTYGIRAGWAINQGVKVRGSFQRAVRAANIQELFLPQGFNLFDMDVDPCGGATPLRSAADCARSGVTAAQYGRVPNNPAGQYNFLQGGNPDLAPEEADTYSLGVVWTPEFVDGLSMSVDWYSIEIEKGISNLDPNFILNECLDGNDSQCALVKRGNAGDLWIGSDVNNSGNVIALNDNLAVEEVEGWDVVVDYSLDIGDMGTLAFSNTLSLITKWDEAELKGAPTTDCKGNWGSSCGYPTPETRNNLRATWLTPWNVTGTVMWRYISEVEDLQGNIDLDSINYFDVAGIWDVFDDTASIRLGVNNVLDEAPPVGGSAAGPSVQGNGNVFPGLYDALGRYWYVGVTVGF</sequence>